<sequence length="155" mass="17303">MSPKSTSIVEPDFSVLERVPVKERRLGDLEIVALSSTAFCSLSSEASGPTSADPFDCDLHLPAPTWHASWSVAYRQHDAWRLCFLQKLYFDPLVEELSVSYKFEVGGENVTTTVPKLILDMEGVHVTKILENPFQRGVQELTKALQVSTAEEYKA</sequence>
<dbReference type="EMBL" id="LVLJ01001104">
    <property type="protein sequence ID" value="OAE31391.1"/>
    <property type="molecule type" value="Genomic_DNA"/>
</dbReference>
<reference evidence="1" key="1">
    <citation type="submission" date="2016-03" db="EMBL/GenBank/DDBJ databases">
        <title>Mechanisms controlling the formation of the plant cell surface in tip-growing cells are functionally conserved among land plants.</title>
        <authorList>
            <person name="Honkanen S."/>
            <person name="Jones V.A."/>
            <person name="Morieri G."/>
            <person name="Champion C."/>
            <person name="Hetherington A.J."/>
            <person name="Kelly S."/>
            <person name="Saint-Marcoux D."/>
            <person name="Proust H."/>
            <person name="Prescott H."/>
            <person name="Dolan L."/>
        </authorList>
    </citation>
    <scope>NUCLEOTIDE SEQUENCE [LARGE SCALE GENOMIC DNA]</scope>
    <source>
        <tissue evidence="1">Whole gametophyte</tissue>
    </source>
</reference>
<accession>A0A176WFK9</accession>
<keyword evidence="2" id="KW-1185">Reference proteome</keyword>
<evidence type="ECO:0000313" key="1">
    <source>
        <dbReference type="EMBL" id="OAE31391.1"/>
    </source>
</evidence>
<dbReference type="AlphaFoldDB" id="A0A176WFK9"/>
<organism evidence="1 2">
    <name type="scientific">Marchantia polymorpha subsp. ruderalis</name>
    <dbReference type="NCBI Taxonomy" id="1480154"/>
    <lineage>
        <taxon>Eukaryota</taxon>
        <taxon>Viridiplantae</taxon>
        <taxon>Streptophyta</taxon>
        <taxon>Embryophyta</taxon>
        <taxon>Marchantiophyta</taxon>
        <taxon>Marchantiopsida</taxon>
        <taxon>Marchantiidae</taxon>
        <taxon>Marchantiales</taxon>
        <taxon>Marchantiaceae</taxon>
        <taxon>Marchantia</taxon>
    </lineage>
</organism>
<dbReference type="Proteomes" id="UP000077202">
    <property type="component" value="Unassembled WGS sequence"/>
</dbReference>
<protein>
    <submittedName>
        <fullName evidence="1">Uncharacterized protein</fullName>
    </submittedName>
</protein>
<gene>
    <name evidence="1" type="ORF">AXG93_1842s1050</name>
</gene>
<proteinExistence type="predicted"/>
<comment type="caution">
    <text evidence="1">The sequence shown here is derived from an EMBL/GenBank/DDBJ whole genome shotgun (WGS) entry which is preliminary data.</text>
</comment>
<name>A0A176WFK9_MARPO</name>
<evidence type="ECO:0000313" key="2">
    <source>
        <dbReference type="Proteomes" id="UP000077202"/>
    </source>
</evidence>